<feature type="chain" id="PRO_5042102261" evidence="2">
    <location>
        <begin position="29"/>
        <end position="710"/>
    </location>
</feature>
<evidence type="ECO:0000256" key="1">
    <source>
        <dbReference type="SAM" id="MobiDB-lite"/>
    </source>
</evidence>
<gene>
    <name evidence="3" type="ORF">CYMTET_4863</name>
</gene>
<protein>
    <submittedName>
        <fullName evidence="3">Uncharacterized protein</fullName>
    </submittedName>
</protein>
<reference evidence="3 4" key="1">
    <citation type="journal article" date="2015" name="Genome Biol. Evol.">
        <title>Comparative Genomics of a Bacterivorous Green Alga Reveals Evolutionary Causalities and Consequences of Phago-Mixotrophic Mode of Nutrition.</title>
        <authorList>
            <person name="Burns J.A."/>
            <person name="Paasch A."/>
            <person name="Narechania A."/>
            <person name="Kim E."/>
        </authorList>
    </citation>
    <scope>NUCLEOTIDE SEQUENCE [LARGE SCALE GENOMIC DNA]</scope>
    <source>
        <strain evidence="3 4">PLY_AMNH</strain>
    </source>
</reference>
<keyword evidence="4" id="KW-1185">Reference proteome</keyword>
<feature type="signal peptide" evidence="2">
    <location>
        <begin position="1"/>
        <end position="28"/>
    </location>
</feature>
<feature type="compositionally biased region" description="Pro residues" evidence="1">
    <location>
        <begin position="438"/>
        <end position="477"/>
    </location>
</feature>
<feature type="compositionally biased region" description="Pro residues" evidence="1">
    <location>
        <begin position="418"/>
        <end position="428"/>
    </location>
</feature>
<organism evidence="3 4">
    <name type="scientific">Cymbomonas tetramitiformis</name>
    <dbReference type="NCBI Taxonomy" id="36881"/>
    <lineage>
        <taxon>Eukaryota</taxon>
        <taxon>Viridiplantae</taxon>
        <taxon>Chlorophyta</taxon>
        <taxon>Pyramimonadophyceae</taxon>
        <taxon>Pyramimonadales</taxon>
        <taxon>Pyramimonadaceae</taxon>
        <taxon>Cymbomonas</taxon>
    </lineage>
</organism>
<evidence type="ECO:0000256" key="2">
    <source>
        <dbReference type="SAM" id="SignalP"/>
    </source>
</evidence>
<proteinExistence type="predicted"/>
<feature type="compositionally biased region" description="Low complexity" evidence="1">
    <location>
        <begin position="649"/>
        <end position="658"/>
    </location>
</feature>
<evidence type="ECO:0000313" key="4">
    <source>
        <dbReference type="Proteomes" id="UP001190700"/>
    </source>
</evidence>
<feature type="compositionally biased region" description="Pro residues" evidence="1">
    <location>
        <begin position="385"/>
        <end position="402"/>
    </location>
</feature>
<feature type="compositionally biased region" description="Pro residues" evidence="1">
    <location>
        <begin position="596"/>
        <end position="635"/>
    </location>
</feature>
<dbReference type="Proteomes" id="UP001190700">
    <property type="component" value="Unassembled WGS sequence"/>
</dbReference>
<keyword evidence="2" id="KW-0732">Signal</keyword>
<dbReference type="AlphaFoldDB" id="A0AAE0H0J0"/>
<dbReference type="EMBL" id="LGRX02000779">
    <property type="protein sequence ID" value="KAK3287639.1"/>
    <property type="molecule type" value="Genomic_DNA"/>
</dbReference>
<name>A0AAE0H0J0_9CHLO</name>
<feature type="region of interest" description="Disordered" evidence="1">
    <location>
        <begin position="34"/>
        <end position="55"/>
    </location>
</feature>
<feature type="region of interest" description="Disordered" evidence="1">
    <location>
        <begin position="380"/>
        <end position="480"/>
    </location>
</feature>
<accession>A0AAE0H0J0</accession>
<comment type="caution">
    <text evidence="3">The sequence shown here is derived from an EMBL/GenBank/DDBJ whole genome shotgun (WGS) entry which is preliminary data.</text>
</comment>
<evidence type="ECO:0000313" key="3">
    <source>
        <dbReference type="EMBL" id="KAK3287639.1"/>
    </source>
</evidence>
<sequence>MYSASAASSGFFRLFLLGLVFFLPGAQTTTPTMAPTTIPTVSPTTAPTVSPTVSPTTILPTGEQCVLSVRLSEAGNVYYLILEHGSPLPAASQMIAPNIQYVKAGSYSSLAANVTDTRTFTDLAAGMAYTAYFLPKDIGGAQGWIEAVEFDTAKAVPPPPYPSPCPPPLPLLLRSASTPLLKPALPTPLPSRLLLQNHRRALPPPPPPPAASPHIAPPPSFAHVTPFTPPPPPTQTQARQFQGFKTGYPAVVNVTATSGVATLQVKLASEGDAADVYYVVTLSSTQAPPALDIVQAAAGAGNISNVVEGNNLGVIQASCACCAAVSGVECCEVAQTLSYLDPLTSYALYAVPRLRSPYVESGNADLTQLYGWPERTLFTTSALAPSPPPSPPSPPSPPPATGPPRHILLTPRFHRTARPPPSPLPLPAKPSASNNQLPEPPYPPPRPPPSPPRQSPSPPPPSPPIPPHPPPPSPHPPGYAEMELSFSAVLTGPDVEDEIDSVELYDFSTSFWTAATNEFNQFSLPASVSNMTLATFGGWRTVSEIDLENITLADWLTGDARTIFRRTLAAIAGYDNDDVTILNVWDVSIVVEPPDVPAAPSPPAGPPTPPIPPGADSLTPPPGPPLLPPPTPPPAASSNATLAPPPPASASNATNTSGAEARRHILQTSYIALRVTSSVFASTALEGREQVGPISLEGAVLGGSSPTAVF</sequence>
<feature type="region of interest" description="Disordered" evidence="1">
    <location>
        <begin position="596"/>
        <end position="658"/>
    </location>
</feature>